<gene>
    <name evidence="1" type="ORF">ACFSKU_08760</name>
</gene>
<proteinExistence type="predicted"/>
<evidence type="ECO:0000313" key="2">
    <source>
        <dbReference type="Proteomes" id="UP001597369"/>
    </source>
</evidence>
<sequence>MELGKYYEANQRRFNVLTDNDWRAAIKKCKEHLNWKLKQKTLFGAHSPANLGADPKEYYLSLALEKILAGNWEWQTQFSLSQQLIRLIDSLISKEVERVKTQKSESLKIEYRDIEAEFYDLGDFPDQSDREEKQEYERQVQVIEDAVQGDQQLQDFWEAVQAGYKRSDMAEHLGITPKQLDKVKEKLLRRVSALQPLNK</sequence>
<dbReference type="Proteomes" id="UP001597369">
    <property type="component" value="Unassembled WGS sequence"/>
</dbReference>
<evidence type="ECO:0008006" key="3">
    <source>
        <dbReference type="Google" id="ProtNLM"/>
    </source>
</evidence>
<evidence type="ECO:0000313" key="1">
    <source>
        <dbReference type="EMBL" id="MFD2066972.1"/>
    </source>
</evidence>
<protein>
    <recommendedName>
        <fullName evidence="3">Sigma-70 family RNA polymerase sigma factor</fullName>
    </recommendedName>
</protein>
<dbReference type="RefSeq" id="WP_229962937.1">
    <property type="nucleotide sequence ID" value="NZ_JAJJWI010000039.1"/>
</dbReference>
<comment type="caution">
    <text evidence="1">The sequence shown here is derived from an EMBL/GenBank/DDBJ whole genome shotgun (WGS) entry which is preliminary data.</text>
</comment>
<reference evidence="2" key="1">
    <citation type="journal article" date="2019" name="Int. J. Syst. Evol. Microbiol.">
        <title>The Global Catalogue of Microorganisms (GCM) 10K type strain sequencing project: providing services to taxonomists for standard genome sequencing and annotation.</title>
        <authorList>
            <consortium name="The Broad Institute Genomics Platform"/>
            <consortium name="The Broad Institute Genome Sequencing Center for Infectious Disease"/>
            <person name="Wu L."/>
            <person name="Ma J."/>
        </authorList>
    </citation>
    <scope>NUCLEOTIDE SEQUENCE [LARGE SCALE GENOMIC DNA]</scope>
    <source>
        <strain evidence="2">JCM 16545</strain>
    </source>
</reference>
<dbReference type="EMBL" id="JBHUHV010000026">
    <property type="protein sequence ID" value="MFD2066972.1"/>
    <property type="molecule type" value="Genomic_DNA"/>
</dbReference>
<organism evidence="1 2">
    <name type="scientific">Pontibacter silvestris</name>
    <dbReference type="NCBI Taxonomy" id="2305183"/>
    <lineage>
        <taxon>Bacteria</taxon>
        <taxon>Pseudomonadati</taxon>
        <taxon>Bacteroidota</taxon>
        <taxon>Cytophagia</taxon>
        <taxon>Cytophagales</taxon>
        <taxon>Hymenobacteraceae</taxon>
        <taxon>Pontibacter</taxon>
    </lineage>
</organism>
<name>A0ABW4WYN1_9BACT</name>
<keyword evidence="2" id="KW-1185">Reference proteome</keyword>
<accession>A0ABW4WYN1</accession>